<comment type="pathway">
    <text evidence="5">Cofactor biosynthesis; coenzyme A biosynthesis; CoA from (R)-pantothenate: step 5/5.</text>
</comment>
<keyword evidence="2 5" id="KW-0547">Nucleotide-binding</keyword>
<dbReference type="PROSITE" id="PS51219">
    <property type="entry name" value="DPCK"/>
    <property type="match status" value="1"/>
</dbReference>
<evidence type="ECO:0000256" key="4">
    <source>
        <dbReference type="ARBA" id="ARBA00022993"/>
    </source>
</evidence>
<keyword evidence="4 5" id="KW-0173">Coenzyme A biosynthesis</keyword>
<dbReference type="PANTHER" id="PTHR10695">
    <property type="entry name" value="DEPHOSPHO-COA KINASE-RELATED"/>
    <property type="match status" value="1"/>
</dbReference>
<accession>A0A096BPM2</accession>
<dbReference type="HAMAP" id="MF_00376">
    <property type="entry name" value="Dephospho_CoA_kinase"/>
    <property type="match status" value="1"/>
</dbReference>
<evidence type="ECO:0000256" key="3">
    <source>
        <dbReference type="ARBA" id="ARBA00022840"/>
    </source>
</evidence>
<dbReference type="PANTHER" id="PTHR10695:SF46">
    <property type="entry name" value="BIFUNCTIONAL COENZYME A SYNTHASE-RELATED"/>
    <property type="match status" value="1"/>
</dbReference>
<evidence type="ECO:0000256" key="2">
    <source>
        <dbReference type="ARBA" id="ARBA00022741"/>
    </source>
</evidence>
<dbReference type="InterPro" id="IPR027417">
    <property type="entry name" value="P-loop_NTPase"/>
</dbReference>
<evidence type="ECO:0000313" key="7">
    <source>
        <dbReference type="EMBL" id="KGF44607.1"/>
    </source>
</evidence>
<dbReference type="Gene3D" id="3.40.50.300">
    <property type="entry name" value="P-loop containing nucleotide triphosphate hydrolases"/>
    <property type="match status" value="1"/>
</dbReference>
<dbReference type="SUPFAM" id="SSF52540">
    <property type="entry name" value="P-loop containing nucleoside triphosphate hydrolases"/>
    <property type="match status" value="1"/>
</dbReference>
<keyword evidence="3 5" id="KW-0067">ATP-binding</keyword>
<comment type="subcellular location">
    <subcellularLocation>
        <location evidence="5">Cytoplasm</location>
    </subcellularLocation>
</comment>
<dbReference type="GO" id="GO:0004140">
    <property type="term" value="F:dephospho-CoA kinase activity"/>
    <property type="evidence" value="ECO:0007669"/>
    <property type="project" value="UniProtKB-UniRule"/>
</dbReference>
<comment type="function">
    <text evidence="5">Catalyzes the phosphorylation of the 3'-hydroxyl group of dephosphocoenzyme A to form coenzyme A.</text>
</comment>
<keyword evidence="5" id="KW-0963">Cytoplasm</keyword>
<feature type="binding site" evidence="5">
    <location>
        <begin position="10"/>
        <end position="15"/>
    </location>
    <ligand>
        <name>ATP</name>
        <dbReference type="ChEBI" id="CHEBI:30616"/>
    </ligand>
</feature>
<dbReference type="CDD" id="cd02022">
    <property type="entry name" value="DPCK"/>
    <property type="match status" value="1"/>
</dbReference>
<reference evidence="7 8" key="1">
    <citation type="submission" date="2014-07" db="EMBL/GenBank/DDBJ databases">
        <authorList>
            <person name="McCorrison J."/>
            <person name="Sanka R."/>
            <person name="Torralba M."/>
            <person name="Gillis M."/>
            <person name="Haft D.H."/>
            <person name="Methe B."/>
            <person name="Sutton G."/>
            <person name="Nelson K.E."/>
        </authorList>
    </citation>
    <scope>NUCLEOTIDE SEQUENCE [LARGE SCALE GENOMIC DNA]</scope>
    <source>
        <strain evidence="7 8">DNF00320</strain>
    </source>
</reference>
<sequence length="186" mass="20514">MRVAITGGIGSGKSYVCRLLAQHGIAVYDSDAHAKRLIRTSLELQQQLSRLVGKAIFVGGVLQKGVLAQYLLADAQHADAINNIVHPAVAHDFEQSGYEWIESAILFDSGFDKRIQLDKVVCVTAPDEVRIARIMQRDHLSEEKAHAWIAKQLPQSQVIARSDYNIINDGVSDLEEQVTTLLATLK</sequence>
<keyword evidence="5" id="KW-0808">Transferase</keyword>
<protein>
    <recommendedName>
        <fullName evidence="5 6">Dephospho-CoA kinase</fullName>
        <ecNumber evidence="5 6">2.7.1.24</ecNumber>
    </recommendedName>
    <alternativeName>
        <fullName evidence="5">Dephosphocoenzyme A kinase</fullName>
    </alternativeName>
</protein>
<name>A0A096BPM2_9BACT</name>
<comment type="similarity">
    <text evidence="1 5">Belongs to the CoaE family.</text>
</comment>
<dbReference type="InterPro" id="IPR001977">
    <property type="entry name" value="Depp_CoAkinase"/>
</dbReference>
<dbReference type="RefSeq" id="WP_036867067.1">
    <property type="nucleotide sequence ID" value="NZ_JRNQ01000033.1"/>
</dbReference>
<dbReference type="EMBL" id="JRNQ01000033">
    <property type="protein sequence ID" value="KGF44607.1"/>
    <property type="molecule type" value="Genomic_DNA"/>
</dbReference>
<dbReference type="UniPathway" id="UPA00241">
    <property type="reaction ID" value="UER00356"/>
</dbReference>
<dbReference type="EC" id="2.7.1.24" evidence="5 6"/>
<dbReference type="AlphaFoldDB" id="A0A096BPM2"/>
<keyword evidence="5 7" id="KW-0418">Kinase</keyword>
<evidence type="ECO:0000256" key="1">
    <source>
        <dbReference type="ARBA" id="ARBA00009018"/>
    </source>
</evidence>
<evidence type="ECO:0000256" key="5">
    <source>
        <dbReference type="HAMAP-Rule" id="MF_00376"/>
    </source>
</evidence>
<comment type="caution">
    <text evidence="7">The sequence shown here is derived from an EMBL/GenBank/DDBJ whole genome shotgun (WGS) entry which is preliminary data.</text>
</comment>
<dbReference type="NCBIfam" id="TIGR00152">
    <property type="entry name" value="dephospho-CoA kinase"/>
    <property type="match status" value="1"/>
</dbReference>
<dbReference type="GO" id="GO:0005737">
    <property type="term" value="C:cytoplasm"/>
    <property type="evidence" value="ECO:0007669"/>
    <property type="project" value="UniProtKB-SubCell"/>
</dbReference>
<comment type="catalytic activity">
    <reaction evidence="5">
        <text>3'-dephospho-CoA + ATP = ADP + CoA + H(+)</text>
        <dbReference type="Rhea" id="RHEA:18245"/>
        <dbReference type="ChEBI" id="CHEBI:15378"/>
        <dbReference type="ChEBI" id="CHEBI:30616"/>
        <dbReference type="ChEBI" id="CHEBI:57287"/>
        <dbReference type="ChEBI" id="CHEBI:57328"/>
        <dbReference type="ChEBI" id="CHEBI:456216"/>
        <dbReference type="EC" id="2.7.1.24"/>
    </reaction>
</comment>
<evidence type="ECO:0000313" key="8">
    <source>
        <dbReference type="Proteomes" id="UP000029525"/>
    </source>
</evidence>
<proteinExistence type="inferred from homology"/>
<dbReference type="Proteomes" id="UP000029525">
    <property type="component" value="Unassembled WGS sequence"/>
</dbReference>
<organism evidence="7 8">
    <name type="scientific">Prevotella bivia DNF00320</name>
    <dbReference type="NCBI Taxonomy" id="1401068"/>
    <lineage>
        <taxon>Bacteria</taxon>
        <taxon>Pseudomonadati</taxon>
        <taxon>Bacteroidota</taxon>
        <taxon>Bacteroidia</taxon>
        <taxon>Bacteroidales</taxon>
        <taxon>Prevotellaceae</taxon>
        <taxon>Prevotella</taxon>
    </lineage>
</organism>
<evidence type="ECO:0000256" key="6">
    <source>
        <dbReference type="NCBIfam" id="TIGR00152"/>
    </source>
</evidence>
<dbReference type="GO" id="GO:0005524">
    <property type="term" value="F:ATP binding"/>
    <property type="evidence" value="ECO:0007669"/>
    <property type="project" value="UniProtKB-UniRule"/>
</dbReference>
<dbReference type="Pfam" id="PF01121">
    <property type="entry name" value="CoaE"/>
    <property type="match status" value="1"/>
</dbReference>
<dbReference type="OrthoDB" id="9812943at2"/>
<dbReference type="GO" id="GO:0015937">
    <property type="term" value="P:coenzyme A biosynthetic process"/>
    <property type="evidence" value="ECO:0007669"/>
    <property type="project" value="UniProtKB-UniRule"/>
</dbReference>
<gene>
    <name evidence="5" type="primary">coaE</name>
    <name evidence="7" type="ORF">HMPREF0647_06060</name>
</gene>